<proteinExistence type="predicted"/>
<sequence>MVPVSLGKIAGGRALSDREKIRLVIAEDQTVIRKALSALLALEEDIDVVATAADGEQAVAAALTYAPDVILMDLKMPRMDGVAATRAILAKAPQTRVVMLTTFDADELVFEAISAGASGYLLKEAEESEILAAIRGAASGEPRLSPSIASKILAEFRRVKTYVKPAASPGVEDEEPLTDREKDVLAHVAAGKGNREIAKEMGLAEGTVKNHVSTILAKLHLRSRTELAIRALSER</sequence>
<dbReference type="GO" id="GO:0006355">
    <property type="term" value="P:regulation of DNA-templated transcription"/>
    <property type="evidence" value="ECO:0007669"/>
    <property type="project" value="InterPro"/>
</dbReference>
<dbReference type="PROSITE" id="PS50043">
    <property type="entry name" value="HTH_LUXR_2"/>
    <property type="match status" value="1"/>
</dbReference>
<dbReference type="InterPro" id="IPR011006">
    <property type="entry name" value="CheY-like_superfamily"/>
</dbReference>
<keyword evidence="2" id="KW-0805">Transcription regulation</keyword>
<dbReference type="CDD" id="cd17535">
    <property type="entry name" value="REC_NarL-like"/>
    <property type="match status" value="1"/>
</dbReference>
<keyword evidence="3" id="KW-0238">DNA-binding</keyword>
<dbReference type="GO" id="GO:0003677">
    <property type="term" value="F:DNA binding"/>
    <property type="evidence" value="ECO:0007669"/>
    <property type="project" value="UniProtKB-KW"/>
</dbReference>
<dbReference type="InterPro" id="IPR039420">
    <property type="entry name" value="WalR-like"/>
</dbReference>
<dbReference type="Pfam" id="PF00196">
    <property type="entry name" value="GerE"/>
    <property type="match status" value="1"/>
</dbReference>
<evidence type="ECO:0000313" key="9">
    <source>
        <dbReference type="Proteomes" id="UP000422569"/>
    </source>
</evidence>
<evidence type="ECO:0000259" key="7">
    <source>
        <dbReference type="PROSITE" id="PS50110"/>
    </source>
</evidence>
<dbReference type="InterPro" id="IPR058245">
    <property type="entry name" value="NreC/VraR/RcsB-like_REC"/>
</dbReference>
<dbReference type="InterPro" id="IPR000792">
    <property type="entry name" value="Tscrpt_reg_LuxR_C"/>
</dbReference>
<dbReference type="SMART" id="SM00421">
    <property type="entry name" value="HTH_LUXR"/>
    <property type="match status" value="1"/>
</dbReference>
<feature type="domain" description="HTH luxR-type" evidence="6">
    <location>
        <begin position="170"/>
        <end position="235"/>
    </location>
</feature>
<keyword evidence="4" id="KW-0804">Transcription</keyword>
<evidence type="ECO:0000259" key="6">
    <source>
        <dbReference type="PROSITE" id="PS50043"/>
    </source>
</evidence>
<dbReference type="SUPFAM" id="SSF52172">
    <property type="entry name" value="CheY-like"/>
    <property type="match status" value="1"/>
</dbReference>
<keyword evidence="9" id="KW-1185">Reference proteome</keyword>
<feature type="modified residue" description="4-aspartylphosphate" evidence="5">
    <location>
        <position position="73"/>
    </location>
</feature>
<feature type="domain" description="Response regulatory" evidence="7">
    <location>
        <begin position="22"/>
        <end position="138"/>
    </location>
</feature>
<dbReference type="PANTHER" id="PTHR43214:SF24">
    <property type="entry name" value="TRANSCRIPTIONAL REGULATORY PROTEIN NARL-RELATED"/>
    <property type="match status" value="1"/>
</dbReference>
<dbReference type="EMBL" id="CP044331">
    <property type="protein sequence ID" value="QGM99353.1"/>
    <property type="molecule type" value="Genomic_DNA"/>
</dbReference>
<dbReference type="PROSITE" id="PS50110">
    <property type="entry name" value="RESPONSE_REGULATORY"/>
    <property type="match status" value="1"/>
</dbReference>
<dbReference type="InterPro" id="IPR001789">
    <property type="entry name" value="Sig_transdc_resp-reg_receiver"/>
</dbReference>
<dbReference type="SUPFAM" id="SSF46894">
    <property type="entry name" value="C-terminal effector domain of the bipartite response regulators"/>
    <property type="match status" value="1"/>
</dbReference>
<organism evidence="8 9">
    <name type="scientific">Methylocystis parvus</name>
    <dbReference type="NCBI Taxonomy" id="134"/>
    <lineage>
        <taxon>Bacteria</taxon>
        <taxon>Pseudomonadati</taxon>
        <taxon>Pseudomonadota</taxon>
        <taxon>Alphaproteobacteria</taxon>
        <taxon>Hyphomicrobiales</taxon>
        <taxon>Methylocystaceae</taxon>
        <taxon>Methylocystis</taxon>
    </lineage>
</organism>
<dbReference type="Proteomes" id="UP000422569">
    <property type="component" value="Chromosome"/>
</dbReference>
<evidence type="ECO:0000256" key="1">
    <source>
        <dbReference type="ARBA" id="ARBA00022553"/>
    </source>
</evidence>
<dbReference type="PANTHER" id="PTHR43214">
    <property type="entry name" value="TWO-COMPONENT RESPONSE REGULATOR"/>
    <property type="match status" value="1"/>
</dbReference>
<dbReference type="Gene3D" id="3.40.50.2300">
    <property type="match status" value="1"/>
</dbReference>
<evidence type="ECO:0000256" key="2">
    <source>
        <dbReference type="ARBA" id="ARBA00023015"/>
    </source>
</evidence>
<dbReference type="KEGG" id="mpar:F7D14_18950"/>
<accession>A0A6B8MDG9</accession>
<dbReference type="CDD" id="cd06170">
    <property type="entry name" value="LuxR_C_like"/>
    <property type="match status" value="1"/>
</dbReference>
<protein>
    <submittedName>
        <fullName evidence="8">Response regulator transcription factor</fullName>
    </submittedName>
</protein>
<dbReference type="PRINTS" id="PR00038">
    <property type="entry name" value="HTHLUXR"/>
</dbReference>
<evidence type="ECO:0000256" key="3">
    <source>
        <dbReference type="ARBA" id="ARBA00023125"/>
    </source>
</evidence>
<gene>
    <name evidence="8" type="ORF">F7D14_18950</name>
</gene>
<name>A0A6B8MDG9_9HYPH</name>
<dbReference type="InterPro" id="IPR016032">
    <property type="entry name" value="Sig_transdc_resp-reg_C-effctor"/>
</dbReference>
<evidence type="ECO:0000256" key="4">
    <source>
        <dbReference type="ARBA" id="ARBA00023163"/>
    </source>
</evidence>
<dbReference type="Pfam" id="PF00072">
    <property type="entry name" value="Response_reg"/>
    <property type="match status" value="1"/>
</dbReference>
<keyword evidence="1 5" id="KW-0597">Phosphoprotein</keyword>
<reference evidence="8 9" key="1">
    <citation type="submission" date="2019-09" db="EMBL/GenBank/DDBJ databases">
        <title>Isolation and complete genome sequencing of Methylocystis species.</title>
        <authorList>
            <person name="Rumah B.L."/>
            <person name="Stead C.E."/>
            <person name="Stevens B.C."/>
            <person name="Minton N.P."/>
            <person name="Grosse-Honebrink A."/>
            <person name="Zhang Y."/>
        </authorList>
    </citation>
    <scope>NUCLEOTIDE SEQUENCE [LARGE SCALE GENOMIC DNA]</scope>
    <source>
        <strain evidence="8 9">BRCS2</strain>
    </source>
</reference>
<evidence type="ECO:0000256" key="5">
    <source>
        <dbReference type="PROSITE-ProRule" id="PRU00169"/>
    </source>
</evidence>
<dbReference type="AlphaFoldDB" id="A0A6B8MDG9"/>
<evidence type="ECO:0000313" key="8">
    <source>
        <dbReference type="EMBL" id="QGM99353.1"/>
    </source>
</evidence>
<dbReference type="GO" id="GO:0000160">
    <property type="term" value="P:phosphorelay signal transduction system"/>
    <property type="evidence" value="ECO:0007669"/>
    <property type="project" value="InterPro"/>
</dbReference>
<dbReference type="SMART" id="SM00448">
    <property type="entry name" value="REC"/>
    <property type="match status" value="1"/>
</dbReference>